<feature type="repeat" description="PPR" evidence="1">
    <location>
        <begin position="416"/>
        <end position="450"/>
    </location>
</feature>
<dbReference type="PANTHER" id="PTHR47939">
    <property type="entry name" value="MEMBRANE-ASSOCIATED SALT-INDUCIBLE PROTEIN-LIKE"/>
    <property type="match status" value="1"/>
</dbReference>
<proteinExistence type="predicted"/>
<feature type="region of interest" description="Disordered" evidence="2">
    <location>
        <begin position="42"/>
        <end position="73"/>
    </location>
</feature>
<dbReference type="PANTHER" id="PTHR47939:SF10">
    <property type="entry name" value="PENTACOTRIPEPTIDE-REPEAT REGION OF PRORP DOMAIN-CONTAINING PROTEIN"/>
    <property type="match status" value="1"/>
</dbReference>
<dbReference type="EMBL" id="JAAALK010000288">
    <property type="protein sequence ID" value="KAG8054343.1"/>
    <property type="molecule type" value="Genomic_DNA"/>
</dbReference>
<dbReference type="InterPro" id="IPR050667">
    <property type="entry name" value="PPR-containing_protein"/>
</dbReference>
<evidence type="ECO:0008006" key="5">
    <source>
        <dbReference type="Google" id="ProtNLM"/>
    </source>
</evidence>
<protein>
    <recommendedName>
        <fullName evidence="5">Pentacotripeptide-repeat region of PRORP domain-containing protein</fullName>
    </recommendedName>
</protein>
<dbReference type="OrthoDB" id="185373at2759"/>
<dbReference type="AlphaFoldDB" id="A0A8J5RPR4"/>
<feature type="repeat" description="PPR" evidence="1">
    <location>
        <begin position="521"/>
        <end position="556"/>
    </location>
</feature>
<evidence type="ECO:0000256" key="2">
    <source>
        <dbReference type="SAM" id="MobiDB-lite"/>
    </source>
</evidence>
<feature type="compositionally biased region" description="Low complexity" evidence="2">
    <location>
        <begin position="44"/>
        <end position="73"/>
    </location>
</feature>
<accession>A0A8J5RPR4</accession>
<organism evidence="3 4">
    <name type="scientific">Zizania palustris</name>
    <name type="common">Northern wild rice</name>
    <dbReference type="NCBI Taxonomy" id="103762"/>
    <lineage>
        <taxon>Eukaryota</taxon>
        <taxon>Viridiplantae</taxon>
        <taxon>Streptophyta</taxon>
        <taxon>Embryophyta</taxon>
        <taxon>Tracheophyta</taxon>
        <taxon>Spermatophyta</taxon>
        <taxon>Magnoliopsida</taxon>
        <taxon>Liliopsida</taxon>
        <taxon>Poales</taxon>
        <taxon>Poaceae</taxon>
        <taxon>BOP clade</taxon>
        <taxon>Oryzoideae</taxon>
        <taxon>Oryzeae</taxon>
        <taxon>Zizaniinae</taxon>
        <taxon>Zizania</taxon>
    </lineage>
</organism>
<feature type="repeat" description="PPR" evidence="1">
    <location>
        <begin position="381"/>
        <end position="415"/>
    </location>
</feature>
<evidence type="ECO:0000313" key="3">
    <source>
        <dbReference type="EMBL" id="KAG8054343.1"/>
    </source>
</evidence>
<dbReference type="Proteomes" id="UP000729402">
    <property type="component" value="Unassembled WGS sequence"/>
</dbReference>
<feature type="compositionally biased region" description="Acidic residues" evidence="2">
    <location>
        <begin position="99"/>
        <end position="115"/>
    </location>
</feature>
<feature type="region of interest" description="Disordered" evidence="2">
    <location>
        <begin position="90"/>
        <end position="115"/>
    </location>
</feature>
<dbReference type="NCBIfam" id="TIGR00756">
    <property type="entry name" value="PPR"/>
    <property type="match status" value="5"/>
</dbReference>
<dbReference type="Pfam" id="PF13041">
    <property type="entry name" value="PPR_2"/>
    <property type="match status" value="2"/>
</dbReference>
<evidence type="ECO:0000313" key="4">
    <source>
        <dbReference type="Proteomes" id="UP000729402"/>
    </source>
</evidence>
<evidence type="ECO:0000256" key="1">
    <source>
        <dbReference type="PROSITE-ProRule" id="PRU00708"/>
    </source>
</evidence>
<name>A0A8J5RPR4_ZIZPA</name>
<reference evidence="3" key="1">
    <citation type="journal article" date="2021" name="bioRxiv">
        <title>Whole Genome Assembly and Annotation of Northern Wild Rice, Zizania palustris L., Supports a Whole Genome Duplication in the Zizania Genus.</title>
        <authorList>
            <person name="Haas M."/>
            <person name="Kono T."/>
            <person name="Macchietto M."/>
            <person name="Millas R."/>
            <person name="McGilp L."/>
            <person name="Shao M."/>
            <person name="Duquette J."/>
            <person name="Hirsch C.N."/>
            <person name="Kimball J."/>
        </authorList>
    </citation>
    <scope>NUCLEOTIDE SEQUENCE</scope>
    <source>
        <tissue evidence="3">Fresh leaf tissue</tissue>
    </source>
</reference>
<dbReference type="Pfam" id="PF01535">
    <property type="entry name" value="PPR"/>
    <property type="match status" value="1"/>
</dbReference>
<dbReference type="InterPro" id="IPR002885">
    <property type="entry name" value="PPR_rpt"/>
</dbReference>
<feature type="repeat" description="PPR" evidence="1">
    <location>
        <begin position="486"/>
        <end position="520"/>
    </location>
</feature>
<gene>
    <name evidence="3" type="ORF">GUJ93_ZPchr0001g31326</name>
</gene>
<sequence>MLRSRARALLLLRSCIHKSLPPLPPSPIRTLARAPPRHPLSRFLSSSLEPLPDSSATATASASFDPADASASASSDPAYAAASASFDPADAAASTSSDSSDDGEDNLTSLWEEDARDVDDVFTPATSDPADDVVDEVMVARVRAVVESTPEDQIPSALADMAVDFTEPFLSAVLQSAESCSAKKLLLLFKSAANNNPAARSLANLEIVVDKVAESDEVDKMNAYMLWDLVKEMGTVPGSVNTQVLNKLLAMFLKLKKSKIALEVFDMFSDLGCTPDGDSYYLVIEAAGKKSMVDAAWRVCEKMIGSCCFPDNKKIGDIVTFFCKKKKVKEAQLVYLAAKEKLQTPIPALNFLIGALARNAETINAALELLEEYQGESLKDAGMSYAAVIHGLCKTNNVKDAKKLLMRMVNLGPAPGNAVFNFVITALSKNGEMEDAKGLMRVMENQGIRPDIYTYSVIMSGYTKGGMVDEAHAILRDAKKIHPKLSTVTYHTVIRGYCKMEEFEKALECLNEMKEDGMQPNMDEYNKLIQSLCLKALDWRTAEKLLKEMDDSGLRLKGITRSLIAAVKELEMESSKASQET</sequence>
<reference evidence="3" key="2">
    <citation type="submission" date="2021-02" db="EMBL/GenBank/DDBJ databases">
        <authorList>
            <person name="Kimball J.A."/>
            <person name="Haas M.W."/>
            <person name="Macchietto M."/>
            <person name="Kono T."/>
            <person name="Duquette J."/>
            <person name="Shao M."/>
        </authorList>
    </citation>
    <scope>NUCLEOTIDE SEQUENCE</scope>
    <source>
        <tissue evidence="3">Fresh leaf tissue</tissue>
    </source>
</reference>
<dbReference type="PROSITE" id="PS51375">
    <property type="entry name" value="PPR"/>
    <property type="match status" value="5"/>
</dbReference>
<comment type="caution">
    <text evidence="3">The sequence shown here is derived from an EMBL/GenBank/DDBJ whole genome shotgun (WGS) entry which is preliminary data.</text>
</comment>
<keyword evidence="4" id="KW-1185">Reference proteome</keyword>
<feature type="repeat" description="PPR" evidence="1">
    <location>
        <begin position="451"/>
        <end position="485"/>
    </location>
</feature>